<sequence>CFVSQPSQPSEFPDLGSPSVFPEPRYLLHPAAVLQLCRLRPDGSSSSPPACP</sequence>
<dbReference type="AlphaFoldDB" id="A0A1A8PKT4"/>
<gene>
    <name evidence="1" type="primary">Nfu_g_1_016943</name>
</gene>
<feature type="non-terminal residue" evidence="1">
    <location>
        <position position="52"/>
    </location>
</feature>
<protein>
    <submittedName>
        <fullName evidence="1">Uncharacterized protein</fullName>
    </submittedName>
</protein>
<dbReference type="EMBL" id="HAEI01002739">
    <property type="protein sequence ID" value="SBR81622.1"/>
    <property type="molecule type" value="Transcribed_RNA"/>
</dbReference>
<feature type="non-terminal residue" evidence="1">
    <location>
        <position position="1"/>
    </location>
</feature>
<evidence type="ECO:0000313" key="1">
    <source>
        <dbReference type="EMBL" id="SBR81622.1"/>
    </source>
</evidence>
<accession>A0A1A8PKT4</accession>
<organism evidence="1">
    <name type="scientific">Nothobranchius rachovii</name>
    <name type="common">bluefin notho</name>
    <dbReference type="NCBI Taxonomy" id="451742"/>
    <lineage>
        <taxon>Eukaryota</taxon>
        <taxon>Metazoa</taxon>
        <taxon>Chordata</taxon>
        <taxon>Craniata</taxon>
        <taxon>Vertebrata</taxon>
        <taxon>Euteleostomi</taxon>
        <taxon>Actinopterygii</taxon>
        <taxon>Neopterygii</taxon>
        <taxon>Teleostei</taxon>
        <taxon>Neoteleostei</taxon>
        <taxon>Acanthomorphata</taxon>
        <taxon>Ovalentaria</taxon>
        <taxon>Atherinomorphae</taxon>
        <taxon>Cyprinodontiformes</taxon>
        <taxon>Nothobranchiidae</taxon>
        <taxon>Nothobranchius</taxon>
    </lineage>
</organism>
<proteinExistence type="predicted"/>
<reference evidence="1" key="2">
    <citation type="submission" date="2016-06" db="EMBL/GenBank/DDBJ databases">
        <title>The genome of a short-lived fish provides insights into sex chromosome evolution and the genetic control of aging.</title>
        <authorList>
            <person name="Reichwald K."/>
            <person name="Felder M."/>
            <person name="Petzold A."/>
            <person name="Koch P."/>
            <person name="Groth M."/>
            <person name="Platzer M."/>
        </authorList>
    </citation>
    <scope>NUCLEOTIDE SEQUENCE</scope>
    <source>
        <tissue evidence="1">Brain</tissue>
    </source>
</reference>
<reference evidence="1" key="1">
    <citation type="submission" date="2016-05" db="EMBL/GenBank/DDBJ databases">
        <authorList>
            <person name="Lavstsen T."/>
            <person name="Jespersen J.S."/>
        </authorList>
    </citation>
    <scope>NUCLEOTIDE SEQUENCE</scope>
    <source>
        <tissue evidence="1">Brain</tissue>
    </source>
</reference>
<name>A0A1A8PKT4_9TELE</name>